<proteinExistence type="predicted"/>
<dbReference type="PANTHER" id="PTHR47926">
    <property type="entry name" value="PENTATRICOPEPTIDE REPEAT-CONTAINING PROTEIN"/>
    <property type="match status" value="1"/>
</dbReference>
<dbReference type="GO" id="GO:0048731">
    <property type="term" value="P:system development"/>
    <property type="evidence" value="ECO:0007669"/>
    <property type="project" value="UniProtKB-ARBA"/>
</dbReference>
<evidence type="ECO:0000313" key="3">
    <source>
        <dbReference type="EMBL" id="EFJ15682.1"/>
    </source>
</evidence>
<dbReference type="NCBIfam" id="TIGR00756">
    <property type="entry name" value="PPR"/>
    <property type="match status" value="1"/>
</dbReference>
<accession>D8SIU1</accession>
<dbReference type="GO" id="GO:0009451">
    <property type="term" value="P:RNA modification"/>
    <property type="evidence" value="ECO:0007669"/>
    <property type="project" value="InterPro"/>
</dbReference>
<dbReference type="Gramene" id="EFJ15682">
    <property type="protein sequence ID" value="EFJ15682"/>
    <property type="gene ID" value="SELMODRAFT_422560"/>
</dbReference>
<dbReference type="Proteomes" id="UP000001514">
    <property type="component" value="Unassembled WGS sequence"/>
</dbReference>
<keyword evidence="1" id="KW-0677">Repeat</keyword>
<keyword evidence="4" id="KW-1185">Reference proteome</keyword>
<dbReference type="PROSITE" id="PS51375">
    <property type="entry name" value="PPR"/>
    <property type="match status" value="1"/>
</dbReference>
<dbReference type="HOGENOM" id="CLU_002706_0_0_1"/>
<dbReference type="FunFam" id="1.25.40.10:FF:000158">
    <property type="entry name" value="pentatricopeptide repeat-containing protein At2g33680"/>
    <property type="match status" value="1"/>
</dbReference>
<dbReference type="GO" id="GO:0003723">
    <property type="term" value="F:RNA binding"/>
    <property type="evidence" value="ECO:0007669"/>
    <property type="project" value="InterPro"/>
</dbReference>
<dbReference type="KEGG" id="smo:SELMODRAFT_422560"/>
<reference evidence="3 4" key="1">
    <citation type="journal article" date="2011" name="Science">
        <title>The Selaginella genome identifies genetic changes associated with the evolution of vascular plants.</title>
        <authorList>
            <person name="Banks J.A."/>
            <person name="Nishiyama T."/>
            <person name="Hasebe M."/>
            <person name="Bowman J.L."/>
            <person name="Gribskov M."/>
            <person name="dePamphilis C."/>
            <person name="Albert V.A."/>
            <person name="Aono N."/>
            <person name="Aoyama T."/>
            <person name="Ambrose B.A."/>
            <person name="Ashton N.W."/>
            <person name="Axtell M.J."/>
            <person name="Barker E."/>
            <person name="Barker M.S."/>
            <person name="Bennetzen J.L."/>
            <person name="Bonawitz N.D."/>
            <person name="Chapple C."/>
            <person name="Cheng C."/>
            <person name="Correa L.G."/>
            <person name="Dacre M."/>
            <person name="DeBarry J."/>
            <person name="Dreyer I."/>
            <person name="Elias M."/>
            <person name="Engstrom E.M."/>
            <person name="Estelle M."/>
            <person name="Feng L."/>
            <person name="Finet C."/>
            <person name="Floyd S.K."/>
            <person name="Frommer W.B."/>
            <person name="Fujita T."/>
            <person name="Gramzow L."/>
            <person name="Gutensohn M."/>
            <person name="Harholt J."/>
            <person name="Hattori M."/>
            <person name="Heyl A."/>
            <person name="Hirai T."/>
            <person name="Hiwatashi Y."/>
            <person name="Ishikawa M."/>
            <person name="Iwata M."/>
            <person name="Karol K.G."/>
            <person name="Koehler B."/>
            <person name="Kolukisaoglu U."/>
            <person name="Kubo M."/>
            <person name="Kurata T."/>
            <person name="Lalonde S."/>
            <person name="Li K."/>
            <person name="Li Y."/>
            <person name="Litt A."/>
            <person name="Lyons E."/>
            <person name="Manning G."/>
            <person name="Maruyama T."/>
            <person name="Michael T.P."/>
            <person name="Mikami K."/>
            <person name="Miyazaki S."/>
            <person name="Morinaga S."/>
            <person name="Murata T."/>
            <person name="Mueller-Roeber B."/>
            <person name="Nelson D.R."/>
            <person name="Obara M."/>
            <person name="Oguri Y."/>
            <person name="Olmstead R.G."/>
            <person name="Onodera N."/>
            <person name="Petersen B.L."/>
            <person name="Pils B."/>
            <person name="Prigge M."/>
            <person name="Rensing S.A."/>
            <person name="Riano-Pachon D.M."/>
            <person name="Roberts A.W."/>
            <person name="Sato Y."/>
            <person name="Scheller H.V."/>
            <person name="Schulz B."/>
            <person name="Schulz C."/>
            <person name="Shakirov E.V."/>
            <person name="Shibagaki N."/>
            <person name="Shinohara N."/>
            <person name="Shippen D.E."/>
            <person name="Soerensen I."/>
            <person name="Sotooka R."/>
            <person name="Sugimoto N."/>
            <person name="Sugita M."/>
            <person name="Sumikawa N."/>
            <person name="Tanurdzic M."/>
            <person name="Theissen G."/>
            <person name="Ulvskov P."/>
            <person name="Wakazuki S."/>
            <person name="Weng J.K."/>
            <person name="Willats W.W."/>
            <person name="Wipf D."/>
            <person name="Wolf P.G."/>
            <person name="Yang L."/>
            <person name="Zimmer A.D."/>
            <person name="Zhu Q."/>
            <person name="Mitros T."/>
            <person name="Hellsten U."/>
            <person name="Loque D."/>
            <person name="Otillar R."/>
            <person name="Salamov A."/>
            <person name="Schmutz J."/>
            <person name="Shapiro H."/>
            <person name="Lindquist E."/>
            <person name="Lucas S."/>
            <person name="Rokhsar D."/>
            <person name="Grigoriev I.V."/>
        </authorList>
    </citation>
    <scope>NUCLEOTIDE SEQUENCE [LARGE SCALE GENOMIC DNA]</scope>
</reference>
<evidence type="ECO:0008006" key="5">
    <source>
        <dbReference type="Google" id="ProtNLM"/>
    </source>
</evidence>
<name>D8SIU1_SELML</name>
<dbReference type="eggNOG" id="KOG4197">
    <property type="taxonomic scope" value="Eukaryota"/>
</dbReference>
<evidence type="ECO:0000256" key="2">
    <source>
        <dbReference type="PROSITE-ProRule" id="PRU00708"/>
    </source>
</evidence>
<dbReference type="Pfam" id="PF01535">
    <property type="entry name" value="PPR"/>
    <property type="match status" value="3"/>
</dbReference>
<dbReference type="PANTHER" id="PTHR47926:SF533">
    <property type="entry name" value="DYW DOMAIN-CONTAINING PROTEIN"/>
    <property type="match status" value="1"/>
</dbReference>
<evidence type="ECO:0000313" key="4">
    <source>
        <dbReference type="Proteomes" id="UP000001514"/>
    </source>
</evidence>
<gene>
    <name evidence="3" type="ORF">SELMODRAFT_422560</name>
</gene>
<dbReference type="InterPro" id="IPR002885">
    <property type="entry name" value="PPR_rpt"/>
</dbReference>
<dbReference type="InterPro" id="IPR046960">
    <property type="entry name" value="PPR_At4g14850-like_plant"/>
</dbReference>
<dbReference type="InParanoid" id="D8SIU1"/>
<dbReference type="AlphaFoldDB" id="D8SIU1"/>
<dbReference type="InterPro" id="IPR011990">
    <property type="entry name" value="TPR-like_helical_dom_sf"/>
</dbReference>
<feature type="repeat" description="PPR" evidence="2">
    <location>
        <begin position="45"/>
        <end position="79"/>
    </location>
</feature>
<sequence length="289" mass="31008">MDLEAREPPDKVTFVTMLDVCGNLKNSAAGEEIDAAVTSSGLWQDVTVGNALVCMHGRCGRMELARSLFERMEHRDGVLWTTMVAAYAQNNLLDQARATFDAMPDKLSLVAPWNAMISAYVRYGENSSGVMLFLLMDLEGGRANEITLSGHSKESLELFGVMALDGILPTDVTFISVLAACSHAGLAKDARYHFVAMAGDYGIAASLDHYICMVDVLGRSGKVAEAGELVGVMPFVPDAVAWKTLLGCSKVHENAGLARWAAENLARIDAKNPSSYLLLSSAVTKVGKS</sequence>
<protein>
    <recommendedName>
        <fullName evidence="5">Pentacotripeptide-repeat region of PRORP domain-containing protein</fullName>
    </recommendedName>
</protein>
<evidence type="ECO:0000256" key="1">
    <source>
        <dbReference type="ARBA" id="ARBA00022737"/>
    </source>
</evidence>
<dbReference type="Gene3D" id="1.25.40.10">
    <property type="entry name" value="Tetratricopeptide repeat domain"/>
    <property type="match status" value="2"/>
</dbReference>
<dbReference type="EMBL" id="GL377622">
    <property type="protein sequence ID" value="EFJ15682.1"/>
    <property type="molecule type" value="Genomic_DNA"/>
</dbReference>
<organism evidence="4">
    <name type="scientific">Selaginella moellendorffii</name>
    <name type="common">Spikemoss</name>
    <dbReference type="NCBI Taxonomy" id="88036"/>
    <lineage>
        <taxon>Eukaryota</taxon>
        <taxon>Viridiplantae</taxon>
        <taxon>Streptophyta</taxon>
        <taxon>Embryophyta</taxon>
        <taxon>Tracheophyta</taxon>
        <taxon>Lycopodiopsida</taxon>
        <taxon>Selaginellales</taxon>
        <taxon>Selaginellaceae</taxon>
        <taxon>Selaginella</taxon>
    </lineage>
</organism>
<dbReference type="STRING" id="88036.D8SIU1"/>